<dbReference type="AlphaFoldDB" id="A0A915KL46"/>
<organism evidence="1 2">
    <name type="scientific">Romanomermis culicivorax</name>
    <name type="common">Nematode worm</name>
    <dbReference type="NCBI Taxonomy" id="13658"/>
    <lineage>
        <taxon>Eukaryota</taxon>
        <taxon>Metazoa</taxon>
        <taxon>Ecdysozoa</taxon>
        <taxon>Nematoda</taxon>
        <taxon>Enoplea</taxon>
        <taxon>Dorylaimia</taxon>
        <taxon>Mermithida</taxon>
        <taxon>Mermithoidea</taxon>
        <taxon>Mermithidae</taxon>
        <taxon>Romanomermis</taxon>
    </lineage>
</organism>
<protein>
    <submittedName>
        <fullName evidence="2">Uncharacterized protein</fullName>
    </submittedName>
</protein>
<proteinExistence type="predicted"/>
<keyword evidence="1" id="KW-1185">Reference proteome</keyword>
<evidence type="ECO:0000313" key="1">
    <source>
        <dbReference type="Proteomes" id="UP000887565"/>
    </source>
</evidence>
<dbReference type="Proteomes" id="UP000887565">
    <property type="component" value="Unplaced"/>
</dbReference>
<sequence length="84" mass="9413">MEQTRMTDWSACVDETQPGSYYCSASKFTPSTLAEHARQTSPSTAPSMLATHAWGRSANTLLAEHARTKQMEKIVFSLITKFER</sequence>
<evidence type="ECO:0000313" key="2">
    <source>
        <dbReference type="WBParaSite" id="nRc.2.0.1.t38545-RA"/>
    </source>
</evidence>
<reference evidence="2" key="1">
    <citation type="submission" date="2022-11" db="UniProtKB">
        <authorList>
            <consortium name="WormBaseParasite"/>
        </authorList>
    </citation>
    <scope>IDENTIFICATION</scope>
</reference>
<accession>A0A915KL46</accession>
<dbReference type="WBParaSite" id="nRc.2.0.1.t38545-RA">
    <property type="protein sequence ID" value="nRc.2.0.1.t38545-RA"/>
    <property type="gene ID" value="nRc.2.0.1.g38545"/>
</dbReference>
<name>A0A915KL46_ROMCU</name>